<keyword evidence="4 6" id="KW-1133">Transmembrane helix</keyword>
<gene>
    <name evidence="7" type="ORF">J2Z43_002778</name>
</gene>
<evidence type="ECO:0000256" key="1">
    <source>
        <dbReference type="ARBA" id="ARBA00004651"/>
    </source>
</evidence>
<evidence type="ECO:0000256" key="6">
    <source>
        <dbReference type="SAM" id="Phobius"/>
    </source>
</evidence>
<evidence type="ECO:0000256" key="5">
    <source>
        <dbReference type="ARBA" id="ARBA00023136"/>
    </source>
</evidence>
<dbReference type="RefSeq" id="WP_209457653.1">
    <property type="nucleotide sequence ID" value="NZ_BAAACS010000005.1"/>
</dbReference>
<evidence type="ECO:0000313" key="8">
    <source>
        <dbReference type="Proteomes" id="UP000767291"/>
    </source>
</evidence>
<feature type="transmembrane region" description="Helical" evidence="6">
    <location>
        <begin position="73"/>
        <end position="93"/>
    </location>
</feature>
<feature type="transmembrane region" description="Helical" evidence="6">
    <location>
        <begin position="99"/>
        <end position="121"/>
    </location>
</feature>
<reference evidence="7 8" key="1">
    <citation type="submission" date="2021-03" db="EMBL/GenBank/DDBJ databases">
        <title>Genomic Encyclopedia of Type Strains, Phase IV (KMG-IV): sequencing the most valuable type-strain genomes for metagenomic binning, comparative biology and taxonomic classification.</title>
        <authorList>
            <person name="Goeker M."/>
        </authorList>
    </citation>
    <scope>NUCLEOTIDE SEQUENCE [LARGE SCALE GENOMIC DNA]</scope>
    <source>
        <strain evidence="7 8">DSM 1289</strain>
    </source>
</reference>
<comment type="caution">
    <text evidence="7">The sequence shown here is derived from an EMBL/GenBank/DDBJ whole genome shotgun (WGS) entry which is preliminary data.</text>
</comment>
<dbReference type="InterPro" id="IPR005598">
    <property type="entry name" value="ATP_synth_I"/>
</dbReference>
<feature type="transmembrane region" description="Helical" evidence="6">
    <location>
        <begin position="12"/>
        <end position="30"/>
    </location>
</feature>
<proteinExistence type="predicted"/>
<name>A0ABS4EEP0_9FIRM</name>
<evidence type="ECO:0000256" key="4">
    <source>
        <dbReference type="ARBA" id="ARBA00022989"/>
    </source>
</evidence>
<feature type="transmembrane region" description="Helical" evidence="6">
    <location>
        <begin position="36"/>
        <end position="52"/>
    </location>
</feature>
<accession>A0ABS4EEP0</accession>
<dbReference type="EMBL" id="JAGGJX010000008">
    <property type="protein sequence ID" value="MBP1856326.1"/>
    <property type="molecule type" value="Genomic_DNA"/>
</dbReference>
<keyword evidence="8" id="KW-1185">Reference proteome</keyword>
<sequence length="132" mass="14440">MDVKLLEKVREITKGIVIYDIVITVLSVVVSLFSKQLFLGLIFGSLIAILSFRLSAIKIDRTFGGGSSKKPQLLILSGFGTRMAIYAIVLVASARAPHLNVFGTALGLTSTQFVILTKNLFIDKIKERRSKA</sequence>
<evidence type="ECO:0000313" key="7">
    <source>
        <dbReference type="EMBL" id="MBP1856326.1"/>
    </source>
</evidence>
<keyword evidence="3 6" id="KW-0812">Transmembrane</keyword>
<protein>
    <submittedName>
        <fullName evidence="7">Ca2+/H+ antiporter (TMEM165/GDT1 family)</fullName>
    </submittedName>
</protein>
<evidence type="ECO:0000256" key="2">
    <source>
        <dbReference type="ARBA" id="ARBA00022475"/>
    </source>
</evidence>
<keyword evidence="5 6" id="KW-0472">Membrane</keyword>
<keyword evidence="2" id="KW-1003">Cell membrane</keyword>
<dbReference type="Pfam" id="PF03899">
    <property type="entry name" value="ATP-synt_I"/>
    <property type="match status" value="1"/>
</dbReference>
<organism evidence="7 8">
    <name type="scientific">Metaclostridioides mangenotii</name>
    <dbReference type="NCBI Taxonomy" id="1540"/>
    <lineage>
        <taxon>Bacteria</taxon>
        <taxon>Bacillati</taxon>
        <taxon>Bacillota</taxon>
        <taxon>Clostridia</taxon>
        <taxon>Peptostreptococcales</taxon>
        <taxon>Peptostreptococcaceae</taxon>
        <taxon>Metaclostridioides</taxon>
    </lineage>
</organism>
<evidence type="ECO:0000256" key="3">
    <source>
        <dbReference type="ARBA" id="ARBA00022692"/>
    </source>
</evidence>
<dbReference type="Proteomes" id="UP000767291">
    <property type="component" value="Unassembled WGS sequence"/>
</dbReference>
<comment type="subcellular location">
    <subcellularLocation>
        <location evidence="1">Cell membrane</location>
        <topology evidence="1">Multi-pass membrane protein</topology>
    </subcellularLocation>
</comment>